<organism evidence="3 4">
    <name type="scientific">Ambrosiozyma monospora</name>
    <name type="common">Yeast</name>
    <name type="synonym">Endomycopsis monosporus</name>
    <dbReference type="NCBI Taxonomy" id="43982"/>
    <lineage>
        <taxon>Eukaryota</taxon>
        <taxon>Fungi</taxon>
        <taxon>Dikarya</taxon>
        <taxon>Ascomycota</taxon>
        <taxon>Saccharomycotina</taxon>
        <taxon>Pichiomycetes</taxon>
        <taxon>Pichiales</taxon>
        <taxon>Pichiaceae</taxon>
        <taxon>Ambrosiozyma</taxon>
    </lineage>
</organism>
<name>A0A9W6Z0N3_AMBMO</name>
<feature type="compositionally biased region" description="Polar residues" evidence="1">
    <location>
        <begin position="364"/>
        <end position="378"/>
    </location>
</feature>
<feature type="region of interest" description="Disordered" evidence="1">
    <location>
        <begin position="257"/>
        <end position="283"/>
    </location>
</feature>
<accession>A0A9W6Z0N3</accession>
<feature type="domain" description="Rap1 DNA-binding" evidence="2">
    <location>
        <begin position="149"/>
        <end position="208"/>
    </location>
</feature>
<gene>
    <name evidence="3" type="ORF">Amon01_000463300</name>
</gene>
<dbReference type="Gene3D" id="1.10.10.60">
    <property type="entry name" value="Homeodomain-like"/>
    <property type="match status" value="1"/>
</dbReference>
<comment type="caution">
    <text evidence="3">The sequence shown here is derived from an EMBL/GenBank/DDBJ whole genome shotgun (WGS) entry which is preliminary data.</text>
</comment>
<feature type="compositionally biased region" description="Polar residues" evidence="1">
    <location>
        <begin position="257"/>
        <end position="266"/>
    </location>
</feature>
<evidence type="ECO:0000259" key="2">
    <source>
        <dbReference type="Pfam" id="PF09197"/>
    </source>
</evidence>
<dbReference type="InterPro" id="IPR015280">
    <property type="entry name" value="Rap1_DNA-bd"/>
</dbReference>
<reference evidence="3" key="1">
    <citation type="submission" date="2023-04" db="EMBL/GenBank/DDBJ databases">
        <title>Ambrosiozyma monospora NBRC 1965.</title>
        <authorList>
            <person name="Ichikawa N."/>
            <person name="Sato H."/>
            <person name="Tonouchi N."/>
        </authorList>
    </citation>
    <scope>NUCLEOTIDE SEQUENCE</scope>
    <source>
        <strain evidence="3">NBRC 1965</strain>
    </source>
</reference>
<feature type="compositionally biased region" description="Basic and acidic residues" evidence="1">
    <location>
        <begin position="267"/>
        <end position="277"/>
    </location>
</feature>
<dbReference type="OrthoDB" id="435460at2759"/>
<dbReference type="EMBL" id="BSXU01002289">
    <property type="protein sequence ID" value="GMG36154.1"/>
    <property type="molecule type" value="Genomic_DNA"/>
</dbReference>
<dbReference type="GO" id="GO:0003677">
    <property type="term" value="F:DNA binding"/>
    <property type="evidence" value="ECO:0007669"/>
    <property type="project" value="InterPro"/>
</dbReference>
<dbReference type="Pfam" id="PF09197">
    <property type="entry name" value="Rap1-DNA-bind"/>
    <property type="match status" value="1"/>
</dbReference>
<evidence type="ECO:0000256" key="1">
    <source>
        <dbReference type="SAM" id="MobiDB-lite"/>
    </source>
</evidence>
<dbReference type="SUPFAM" id="SSF46689">
    <property type="entry name" value="Homeodomain-like"/>
    <property type="match status" value="1"/>
</dbReference>
<dbReference type="Proteomes" id="UP001165063">
    <property type="component" value="Unassembled WGS sequence"/>
</dbReference>
<proteinExistence type="predicted"/>
<evidence type="ECO:0000313" key="4">
    <source>
        <dbReference type="Proteomes" id="UP001165063"/>
    </source>
</evidence>
<sequence length="378" mass="43667">MPYHGSILFLNEATNGSLLIFLHPPLEKNDQMIEEITSFGGLVTRTLNNNAIIITSPENLDDAVHSYDHERKIYDVKFVEDTISQEKPLCIQDYVLFDPLQTTKTSRVKRRHSKESIINRKPKRFTAEEDFKFAKTIFAKCKSISVDQRGYESFYIPGSFYKNFAKMNGRTPESWRQRFKNYLLVFGVMNYLEYHILMIQNKKKPLPVNLANPRWLKARIAAAKVDVCLHYPGLPADRSLLSLITFVDLLPKNTNANLEGNNQRVRPTNDHKPDTAKTKKTNGVSIQKSHAIFNEFEPDHQDIQYDTEEPGLLHPTMINNHRMTRIHLFPKLRTTRKNLREPDFTTRESSDIDVPFQNVGIDDNQGSLSVESSPFQEL</sequence>
<evidence type="ECO:0000313" key="3">
    <source>
        <dbReference type="EMBL" id="GMG36154.1"/>
    </source>
</evidence>
<dbReference type="AlphaFoldDB" id="A0A9W6Z0N3"/>
<dbReference type="InterPro" id="IPR009057">
    <property type="entry name" value="Homeodomain-like_sf"/>
</dbReference>
<protein>
    <submittedName>
        <fullName evidence="3">Unnamed protein product</fullName>
    </submittedName>
</protein>
<keyword evidence="4" id="KW-1185">Reference proteome</keyword>
<feature type="region of interest" description="Disordered" evidence="1">
    <location>
        <begin position="355"/>
        <end position="378"/>
    </location>
</feature>